<name>A0A3B0XFP9_9ZZZZ</name>
<proteinExistence type="predicted"/>
<evidence type="ECO:0000313" key="2">
    <source>
        <dbReference type="EMBL" id="VAW60419.1"/>
    </source>
</evidence>
<protein>
    <recommendedName>
        <fullName evidence="3">Polyketide cyclase</fullName>
    </recommendedName>
</protein>
<sequence length="223" mass="24794">MKRLIIILVLLGSFIGGVFWYGSTLPEQTHTSVSQQFMRSDKDIRELIFNFHLYPKWREDVYAVKEAPSTTPFHAWTETNGAGKKTLFQMVAFKQNGAQTDIIIDIIGERGITLERLNFKITGHDENQSSTLSITDDRLISNRVSRVVKHLLSQGTNNIDSYFLSINNKFIGDALREKRRKATKTPETVSPKAIKPETTKPGPAAASSSPAPGSATTKKATSP</sequence>
<organism evidence="2">
    <name type="scientific">hydrothermal vent metagenome</name>
    <dbReference type="NCBI Taxonomy" id="652676"/>
    <lineage>
        <taxon>unclassified sequences</taxon>
        <taxon>metagenomes</taxon>
        <taxon>ecological metagenomes</taxon>
    </lineage>
</organism>
<feature type="compositionally biased region" description="Low complexity" evidence="1">
    <location>
        <begin position="199"/>
        <end position="223"/>
    </location>
</feature>
<gene>
    <name evidence="2" type="ORF">MNBD_GAMMA11-3394</name>
</gene>
<dbReference type="EMBL" id="UOFG01000124">
    <property type="protein sequence ID" value="VAW60419.1"/>
    <property type="molecule type" value="Genomic_DNA"/>
</dbReference>
<reference evidence="2" key="1">
    <citation type="submission" date="2018-06" db="EMBL/GenBank/DDBJ databases">
        <authorList>
            <person name="Zhirakovskaya E."/>
        </authorList>
    </citation>
    <scope>NUCLEOTIDE SEQUENCE</scope>
</reference>
<dbReference type="AlphaFoldDB" id="A0A3B0XFP9"/>
<accession>A0A3B0XFP9</accession>
<evidence type="ECO:0008006" key="3">
    <source>
        <dbReference type="Google" id="ProtNLM"/>
    </source>
</evidence>
<feature type="region of interest" description="Disordered" evidence="1">
    <location>
        <begin position="178"/>
        <end position="223"/>
    </location>
</feature>
<evidence type="ECO:0000256" key="1">
    <source>
        <dbReference type="SAM" id="MobiDB-lite"/>
    </source>
</evidence>